<feature type="transmembrane region" description="Helical" evidence="1">
    <location>
        <begin position="357"/>
        <end position="378"/>
    </location>
</feature>
<keyword evidence="1" id="KW-0472">Membrane</keyword>
<reference evidence="3" key="1">
    <citation type="journal article" date="2019" name="Int. J. Syst. Evol. Microbiol.">
        <title>The Global Catalogue of Microorganisms (GCM) 10K type strain sequencing project: providing services to taxonomists for standard genome sequencing and annotation.</title>
        <authorList>
            <consortium name="The Broad Institute Genomics Platform"/>
            <consortium name="The Broad Institute Genome Sequencing Center for Infectious Disease"/>
            <person name="Wu L."/>
            <person name="Ma J."/>
        </authorList>
    </citation>
    <scope>NUCLEOTIDE SEQUENCE [LARGE SCALE GENOMIC DNA]</scope>
    <source>
        <strain evidence="3">CGMCC 1.6375</strain>
    </source>
</reference>
<evidence type="ECO:0000256" key="1">
    <source>
        <dbReference type="SAM" id="Phobius"/>
    </source>
</evidence>
<keyword evidence="1" id="KW-0812">Transmembrane</keyword>
<feature type="transmembrane region" description="Helical" evidence="1">
    <location>
        <begin position="157"/>
        <end position="177"/>
    </location>
</feature>
<evidence type="ECO:0000313" key="3">
    <source>
        <dbReference type="Proteomes" id="UP000632339"/>
    </source>
</evidence>
<organism evidence="2 3">
    <name type="scientific">Dyadobacter beijingensis</name>
    <dbReference type="NCBI Taxonomy" id="365489"/>
    <lineage>
        <taxon>Bacteria</taxon>
        <taxon>Pseudomonadati</taxon>
        <taxon>Bacteroidota</taxon>
        <taxon>Cytophagia</taxon>
        <taxon>Cytophagales</taxon>
        <taxon>Spirosomataceae</taxon>
        <taxon>Dyadobacter</taxon>
    </lineage>
</organism>
<gene>
    <name evidence="2" type="ORF">GCM10010967_33410</name>
</gene>
<dbReference type="EMBL" id="BMLI01000001">
    <property type="protein sequence ID" value="GGM96938.1"/>
    <property type="molecule type" value="Genomic_DNA"/>
</dbReference>
<dbReference type="Pfam" id="PF03929">
    <property type="entry name" value="PepSY_TM"/>
    <property type="match status" value="1"/>
</dbReference>
<dbReference type="PANTHER" id="PTHR34219">
    <property type="entry name" value="IRON-REGULATED INNER MEMBRANE PROTEIN-RELATED"/>
    <property type="match status" value="1"/>
</dbReference>
<sequence>MTMEKTIGLKEKKRTARSRPSWLRRFNDWFHLWIGIAAGIPVIIICLTGCLLVFEPEITAMSRSWWNVEIPAGGQPLPPSALREKVVAQLPGMQIRRLWYYGEGKAVKITPDNSNSLLFANPYTGKLLAMQDHEDVFHFIEEGHTNLWLPREIGHQVVSWVTAVFLILTITGIVLWWPKKWNAREMKQALTIQWKAKFKRVNYDLHNVLGFYSLLIALIMTLTGLIMGFQFVNKTVMQMLGAKPRSKEISAIQPGPEAVPATIEGRVDMIFKLVTTEMGEYNRDQISIHFPKDDAKSIYACTDMHHGSWRELNFDRNTLALLSSSQTKVAEDTPAGWMRRSNYALHVGAIGGTLTKWVYFFASFICATLPVTGFIVWFGKQRKKPSRK</sequence>
<name>A0ABQ2I4J9_9BACT</name>
<dbReference type="InterPro" id="IPR005625">
    <property type="entry name" value="PepSY-ass_TM"/>
</dbReference>
<protein>
    <submittedName>
        <fullName evidence="2">Sulfite reductase</fullName>
    </submittedName>
</protein>
<accession>A0ABQ2I4J9</accession>
<feature type="transmembrane region" description="Helical" evidence="1">
    <location>
        <begin position="29"/>
        <end position="54"/>
    </location>
</feature>
<proteinExistence type="predicted"/>
<keyword evidence="1" id="KW-1133">Transmembrane helix</keyword>
<keyword evidence="3" id="KW-1185">Reference proteome</keyword>
<dbReference type="PANTHER" id="PTHR34219:SF3">
    <property type="entry name" value="BLL7967 PROTEIN"/>
    <property type="match status" value="1"/>
</dbReference>
<comment type="caution">
    <text evidence="2">The sequence shown here is derived from an EMBL/GenBank/DDBJ whole genome shotgun (WGS) entry which is preliminary data.</text>
</comment>
<dbReference type="Proteomes" id="UP000632339">
    <property type="component" value="Unassembled WGS sequence"/>
</dbReference>
<evidence type="ECO:0000313" key="2">
    <source>
        <dbReference type="EMBL" id="GGM96938.1"/>
    </source>
</evidence>
<feature type="transmembrane region" description="Helical" evidence="1">
    <location>
        <begin position="209"/>
        <end position="232"/>
    </location>
</feature>